<reference evidence="1" key="1">
    <citation type="submission" date="2022-01" db="EMBL/GenBank/DDBJ databases">
        <title>Genome Sequence Resource for Two Populations of Ditylenchus destructor, the Migratory Endoparasitic Phytonematode.</title>
        <authorList>
            <person name="Zhang H."/>
            <person name="Lin R."/>
            <person name="Xie B."/>
        </authorList>
    </citation>
    <scope>NUCLEOTIDE SEQUENCE</scope>
    <source>
        <strain evidence="1">BazhouSP</strain>
    </source>
</reference>
<accession>A0AAD4N1I8</accession>
<sequence>MLRSSREDDWYQNQHEMKRKIQVREILEIVDFCRFAQLATFLAMLVIHHRQSLLSRPRRLTTALLHGTRPRRLTPLDHTATLPLVLQSTLDLPHTSGLAILCG</sequence>
<keyword evidence="2" id="KW-1185">Reference proteome</keyword>
<evidence type="ECO:0000313" key="2">
    <source>
        <dbReference type="Proteomes" id="UP001201812"/>
    </source>
</evidence>
<dbReference type="EMBL" id="JAKKPZ010000016">
    <property type="protein sequence ID" value="KAI1713244.1"/>
    <property type="molecule type" value="Genomic_DNA"/>
</dbReference>
<protein>
    <submittedName>
        <fullName evidence="1">Uncharacterized protein</fullName>
    </submittedName>
</protein>
<gene>
    <name evidence="1" type="ORF">DdX_09319</name>
</gene>
<organism evidence="1 2">
    <name type="scientific">Ditylenchus destructor</name>
    <dbReference type="NCBI Taxonomy" id="166010"/>
    <lineage>
        <taxon>Eukaryota</taxon>
        <taxon>Metazoa</taxon>
        <taxon>Ecdysozoa</taxon>
        <taxon>Nematoda</taxon>
        <taxon>Chromadorea</taxon>
        <taxon>Rhabditida</taxon>
        <taxon>Tylenchina</taxon>
        <taxon>Tylenchomorpha</taxon>
        <taxon>Sphaerularioidea</taxon>
        <taxon>Anguinidae</taxon>
        <taxon>Anguininae</taxon>
        <taxon>Ditylenchus</taxon>
    </lineage>
</organism>
<name>A0AAD4N1I8_9BILA</name>
<dbReference type="Proteomes" id="UP001201812">
    <property type="component" value="Unassembled WGS sequence"/>
</dbReference>
<dbReference type="AlphaFoldDB" id="A0AAD4N1I8"/>
<comment type="caution">
    <text evidence="1">The sequence shown here is derived from an EMBL/GenBank/DDBJ whole genome shotgun (WGS) entry which is preliminary data.</text>
</comment>
<evidence type="ECO:0000313" key="1">
    <source>
        <dbReference type="EMBL" id="KAI1713244.1"/>
    </source>
</evidence>
<proteinExistence type="predicted"/>